<feature type="transmembrane region" description="Helical" evidence="1">
    <location>
        <begin position="47"/>
        <end position="76"/>
    </location>
</feature>
<dbReference type="EMBL" id="JAVDVC010000006">
    <property type="protein sequence ID" value="MDR6959313.1"/>
    <property type="molecule type" value="Genomic_DNA"/>
</dbReference>
<proteinExistence type="predicted"/>
<protein>
    <submittedName>
        <fullName evidence="2">Uncharacterized protein</fullName>
    </submittedName>
</protein>
<evidence type="ECO:0000256" key="1">
    <source>
        <dbReference type="SAM" id="Phobius"/>
    </source>
</evidence>
<keyword evidence="1" id="KW-1133">Transmembrane helix</keyword>
<dbReference type="Proteomes" id="UP001252613">
    <property type="component" value="Unassembled WGS sequence"/>
</dbReference>
<keyword evidence="1" id="KW-0812">Transmembrane</keyword>
<organism evidence="2 3">
    <name type="scientific">Pseudomonas brassicacearum</name>
    <dbReference type="NCBI Taxonomy" id="930166"/>
    <lineage>
        <taxon>Bacteria</taxon>
        <taxon>Pseudomonadati</taxon>
        <taxon>Pseudomonadota</taxon>
        <taxon>Gammaproteobacteria</taxon>
        <taxon>Pseudomonadales</taxon>
        <taxon>Pseudomonadaceae</taxon>
        <taxon>Pseudomonas</taxon>
    </lineage>
</organism>
<name>A0AAW8MCD7_9PSED</name>
<accession>A0AAW8MCD7</accession>
<reference evidence="2" key="1">
    <citation type="submission" date="2023-07" db="EMBL/GenBank/DDBJ databases">
        <title>Sorghum-associated microbial communities from plants grown in Nebraska, USA.</title>
        <authorList>
            <person name="Schachtman D."/>
        </authorList>
    </citation>
    <scope>NUCLEOTIDE SEQUENCE</scope>
    <source>
        <strain evidence="2">3432</strain>
    </source>
</reference>
<dbReference type="RefSeq" id="WP_310362275.1">
    <property type="nucleotide sequence ID" value="NZ_JAVDVC010000006.1"/>
</dbReference>
<comment type="caution">
    <text evidence="2">The sequence shown here is derived from an EMBL/GenBank/DDBJ whole genome shotgun (WGS) entry which is preliminary data.</text>
</comment>
<feature type="transmembrane region" description="Helical" evidence="1">
    <location>
        <begin position="96"/>
        <end position="123"/>
    </location>
</feature>
<sequence length="218" mass="24255">MKRKQKHPVRLIESPPPAMASATLAHPPFWHYVDELHSSRVYPRGTFAFLAGSFGFLVVLLFTLPFYGIALLLITLVEAVKGLPLTYAQTLTEPTFFVPLIGTALMAAGMLSFGISSSAVTAFSFDEARQQLTVTQTRRLGKAIERQVPFSDILWISAYVLSSYGRSGHFQIGFVGPKGKFLKCHLGRDFPVAEMEFHIAWLKGLIGERMSDICWLDT</sequence>
<dbReference type="AlphaFoldDB" id="A0AAW8MCD7"/>
<keyword evidence="1" id="KW-0472">Membrane</keyword>
<gene>
    <name evidence="2" type="ORF">J2W43_003310</name>
</gene>
<evidence type="ECO:0000313" key="3">
    <source>
        <dbReference type="Proteomes" id="UP001252613"/>
    </source>
</evidence>
<evidence type="ECO:0000313" key="2">
    <source>
        <dbReference type="EMBL" id="MDR6959313.1"/>
    </source>
</evidence>